<dbReference type="Ensembl" id="ENSSMRT00000026598.1">
    <property type="protein sequence ID" value="ENSSMRP00000022748.1"/>
    <property type="gene ID" value="ENSSMRG00000017638.1"/>
</dbReference>
<reference evidence="1" key="2">
    <citation type="submission" date="2025-09" db="UniProtKB">
        <authorList>
            <consortium name="Ensembl"/>
        </authorList>
    </citation>
    <scope>IDENTIFICATION</scope>
</reference>
<dbReference type="AlphaFoldDB" id="A0A8D0DWU6"/>
<evidence type="ECO:0000313" key="1">
    <source>
        <dbReference type="Ensembl" id="ENSSMRP00000022748.1"/>
    </source>
</evidence>
<keyword evidence="2" id="KW-1185">Reference proteome</keyword>
<organism evidence="1 2">
    <name type="scientific">Salvator merianae</name>
    <name type="common">Argentine black and white tegu</name>
    <name type="synonym">Tupinambis merianae</name>
    <dbReference type="NCBI Taxonomy" id="96440"/>
    <lineage>
        <taxon>Eukaryota</taxon>
        <taxon>Metazoa</taxon>
        <taxon>Chordata</taxon>
        <taxon>Craniata</taxon>
        <taxon>Vertebrata</taxon>
        <taxon>Euteleostomi</taxon>
        <taxon>Lepidosauria</taxon>
        <taxon>Squamata</taxon>
        <taxon>Bifurcata</taxon>
        <taxon>Unidentata</taxon>
        <taxon>Episquamata</taxon>
        <taxon>Laterata</taxon>
        <taxon>Teiioidea</taxon>
        <taxon>Teiidae</taxon>
        <taxon>Salvator</taxon>
    </lineage>
</organism>
<evidence type="ECO:0000313" key="2">
    <source>
        <dbReference type="Proteomes" id="UP000694421"/>
    </source>
</evidence>
<proteinExistence type="predicted"/>
<dbReference type="Proteomes" id="UP000694421">
    <property type="component" value="Unplaced"/>
</dbReference>
<dbReference type="GeneTree" id="ENSGT01120000277662"/>
<name>A0A8D0DWU6_SALMN</name>
<accession>A0A8D0DWU6</accession>
<reference evidence="1" key="1">
    <citation type="submission" date="2025-08" db="UniProtKB">
        <authorList>
            <consortium name="Ensembl"/>
        </authorList>
    </citation>
    <scope>IDENTIFICATION</scope>
</reference>
<protein>
    <submittedName>
        <fullName evidence="1">Uncharacterized protein</fullName>
    </submittedName>
</protein>
<sequence>MSVASKKNLPVLYFSNSYHKLYITPYIWHCSMQRGIYCHLWWGCEKVASYWSAVQHEIQIMLKVPIIFSPTLCLLHLYQQENSTIHSKKLLNYLLLAAKMQVAQNWKIHATLNIQAWYSLL</sequence>